<evidence type="ECO:0000313" key="1">
    <source>
        <dbReference type="EMBL" id="CAB4719352.1"/>
    </source>
</evidence>
<proteinExistence type="predicted"/>
<reference evidence="1" key="1">
    <citation type="submission" date="2020-05" db="EMBL/GenBank/DDBJ databases">
        <authorList>
            <person name="Chiriac C."/>
            <person name="Salcher M."/>
            <person name="Ghai R."/>
            <person name="Kavagutti S V."/>
        </authorList>
    </citation>
    <scope>NUCLEOTIDE SEQUENCE</scope>
</reference>
<dbReference type="AlphaFoldDB" id="A0A6J6R842"/>
<protein>
    <submittedName>
        <fullName evidence="1">Unannotated protein</fullName>
    </submittedName>
</protein>
<accession>A0A6J6R842</accession>
<gene>
    <name evidence="1" type="ORF">UFOPK2602_01625</name>
</gene>
<dbReference type="AntiFam" id="ANF00080">
    <property type="entry name" value="Shadow ORF (opposite dnaE)"/>
</dbReference>
<dbReference type="EMBL" id="CAEZXX010000123">
    <property type="protein sequence ID" value="CAB4719352.1"/>
    <property type="molecule type" value="Genomic_DNA"/>
</dbReference>
<sequence>MTGEVLYLRSEVEHRVRDVVGRGAIGVPLCCRGCHRSPRIDLLAPRILLAGGEPECTRHVPHARARPVGDDIGHLCRMVAAVARIRVLDDLLATVRLDVDVNVWRAITLRRQEALEEQSERHRIGLGDAERVAHCRVRSAATALAVDVLPSTELDEIPHHEEVTGKAELLDDAQFTVDGCPRAGAQRRGFVRERSLAVAAARALLGDMAQVLHLVHAGGARVRGQLRRDEREVERCGAAEVCRRLDHAGVAGEASRLLRPGAEVGERGGGQPRVKIVETAA</sequence>
<name>A0A6J6R842_9ZZZZ</name>
<organism evidence="1">
    <name type="scientific">freshwater metagenome</name>
    <dbReference type="NCBI Taxonomy" id="449393"/>
    <lineage>
        <taxon>unclassified sequences</taxon>
        <taxon>metagenomes</taxon>
        <taxon>ecological metagenomes</taxon>
    </lineage>
</organism>